<feature type="signal peptide" evidence="6">
    <location>
        <begin position="1"/>
        <end position="20"/>
    </location>
</feature>
<evidence type="ECO:0000256" key="4">
    <source>
        <dbReference type="ARBA" id="ARBA00022801"/>
    </source>
</evidence>
<evidence type="ECO:0000256" key="3">
    <source>
        <dbReference type="ARBA" id="ARBA00022670"/>
    </source>
</evidence>
<keyword evidence="8" id="KW-1185">Reference proteome</keyword>
<reference evidence="7 8" key="1">
    <citation type="submission" date="2015-12" db="EMBL/GenBank/DDBJ databases">
        <title>Dictyostelia acquired genes for synthesis and detection of signals that induce cell-type specialization by lateral gene transfer from prokaryotes.</title>
        <authorList>
            <person name="Gloeckner G."/>
            <person name="Schaap P."/>
        </authorList>
    </citation>
    <scope>NUCLEOTIDE SEQUENCE [LARGE SCALE GENOMIC DNA]</scope>
    <source>
        <strain evidence="7 8">TK</strain>
    </source>
</reference>
<dbReference type="Proteomes" id="UP000076078">
    <property type="component" value="Unassembled WGS sequence"/>
</dbReference>
<dbReference type="SUPFAM" id="SSF53474">
    <property type="entry name" value="alpha/beta-Hydrolases"/>
    <property type="match status" value="1"/>
</dbReference>
<comment type="similarity">
    <text evidence="1">Belongs to the peptidase S10 family.</text>
</comment>
<protein>
    <submittedName>
        <fullName evidence="7">Peptidase S10 family protein</fullName>
    </submittedName>
</protein>
<dbReference type="OrthoDB" id="443318at2759"/>
<keyword evidence="6" id="KW-0732">Signal</keyword>
<feature type="chain" id="PRO_5007593441" evidence="6">
    <location>
        <begin position="21"/>
        <end position="415"/>
    </location>
</feature>
<keyword evidence="5" id="KW-0325">Glycoprotein</keyword>
<dbReference type="InterPro" id="IPR001563">
    <property type="entry name" value="Peptidase_S10"/>
</dbReference>
<gene>
    <name evidence="7" type="ORF">DLAC_04113</name>
</gene>
<dbReference type="Gene3D" id="3.40.50.1820">
    <property type="entry name" value="alpha/beta hydrolase"/>
    <property type="match status" value="1"/>
</dbReference>
<dbReference type="PANTHER" id="PTHR11802">
    <property type="entry name" value="SERINE PROTEASE FAMILY S10 SERINE CARBOXYPEPTIDASE"/>
    <property type="match status" value="1"/>
</dbReference>
<sequence>MLYNIKNLVFISLLISLVSGNSYSGFFTVDPVNEGKTFYWFWESQTNASTAPVILYLTGGPGASMALSMVYENGPFKVNPDFTTTPNPNSWNTVANVIYVDSPLGTGFSTVNENGYSQSESETSQHLYSFLQQFFNAYPQYRLNSLYIFGESVSSKTAPNLGYLIHQKNKVSPASSKISLRGIGIVSAFIDPVLQLSTFPEKAFYSGFISKSTYKQVEDIAEQCRDAFECGNANDTANYCNGIIGAIGQAAANFNIYDVTKTCPPALAPICYDFSLGAIYFSLPSTRAQLGLPANATWNFINPLVRENLLPQWFVPHTEYIPKLLDNNYKVLVMSGNNDYIGNSIGNDLWVAKLRWSKRTSFNDQPKVAIYNEVGTITAYKQSFSGLTTITVKNAGHFIDNDQPTIEYLKSFISQ</sequence>
<accession>A0A151ZSA9</accession>
<dbReference type="AlphaFoldDB" id="A0A151ZSA9"/>
<evidence type="ECO:0000256" key="1">
    <source>
        <dbReference type="ARBA" id="ARBA00009431"/>
    </source>
</evidence>
<proteinExistence type="inferred from homology"/>
<dbReference type="InterPro" id="IPR029058">
    <property type="entry name" value="AB_hydrolase_fold"/>
</dbReference>
<evidence type="ECO:0000256" key="6">
    <source>
        <dbReference type="SAM" id="SignalP"/>
    </source>
</evidence>
<dbReference type="PANTHER" id="PTHR11802:SF113">
    <property type="entry name" value="SERINE CARBOXYPEPTIDASE CTSA-4.1"/>
    <property type="match status" value="1"/>
</dbReference>
<dbReference type="Pfam" id="PF00450">
    <property type="entry name" value="Peptidase_S10"/>
    <property type="match status" value="1"/>
</dbReference>
<comment type="caution">
    <text evidence="7">The sequence shown here is derived from an EMBL/GenBank/DDBJ whole genome shotgun (WGS) entry which is preliminary data.</text>
</comment>
<dbReference type="FunCoup" id="A0A151ZSA9">
    <property type="interactions" value="19"/>
</dbReference>
<dbReference type="OMA" id="TSCDDTV"/>
<evidence type="ECO:0000313" key="8">
    <source>
        <dbReference type="Proteomes" id="UP000076078"/>
    </source>
</evidence>
<evidence type="ECO:0000256" key="5">
    <source>
        <dbReference type="ARBA" id="ARBA00023180"/>
    </source>
</evidence>
<dbReference type="PRINTS" id="PR00724">
    <property type="entry name" value="CRBOXYPTASEC"/>
</dbReference>
<evidence type="ECO:0000256" key="2">
    <source>
        <dbReference type="ARBA" id="ARBA00022645"/>
    </source>
</evidence>
<dbReference type="InParanoid" id="A0A151ZSA9"/>
<dbReference type="STRING" id="361077.A0A151ZSA9"/>
<keyword evidence="4" id="KW-0378">Hydrolase</keyword>
<evidence type="ECO:0000313" key="7">
    <source>
        <dbReference type="EMBL" id="KYQ96810.1"/>
    </source>
</evidence>
<name>A0A151ZSA9_TIELA</name>
<keyword evidence="3" id="KW-0645">Protease</keyword>
<organism evidence="7 8">
    <name type="scientific">Tieghemostelium lacteum</name>
    <name type="common">Slime mold</name>
    <name type="synonym">Dictyostelium lacteum</name>
    <dbReference type="NCBI Taxonomy" id="361077"/>
    <lineage>
        <taxon>Eukaryota</taxon>
        <taxon>Amoebozoa</taxon>
        <taxon>Evosea</taxon>
        <taxon>Eumycetozoa</taxon>
        <taxon>Dictyostelia</taxon>
        <taxon>Dictyosteliales</taxon>
        <taxon>Raperosteliaceae</taxon>
        <taxon>Tieghemostelium</taxon>
    </lineage>
</organism>
<dbReference type="EMBL" id="LODT01000021">
    <property type="protein sequence ID" value="KYQ96810.1"/>
    <property type="molecule type" value="Genomic_DNA"/>
</dbReference>
<dbReference type="GO" id="GO:0006508">
    <property type="term" value="P:proteolysis"/>
    <property type="evidence" value="ECO:0007669"/>
    <property type="project" value="UniProtKB-KW"/>
</dbReference>
<dbReference type="GO" id="GO:0004185">
    <property type="term" value="F:serine-type carboxypeptidase activity"/>
    <property type="evidence" value="ECO:0007669"/>
    <property type="project" value="InterPro"/>
</dbReference>
<keyword evidence="2" id="KW-0121">Carboxypeptidase</keyword>